<sequence length="137" mass="15797">MEKREIHALDYAACSLMTRLNIVFAGRLPGWGLPDQGLNLELVGVVKNLGVWIEAMVRIKPVGWPESSFIFGRFTRYDDERRWTIAECSIFADHLQGFRRVLLKWESDVYPFFSMREKNTPEASLFEEIVSRSVAVA</sequence>
<dbReference type="EMBL" id="PCRZ01000015">
    <property type="protein sequence ID" value="PIP30065.1"/>
    <property type="molecule type" value="Genomic_DNA"/>
</dbReference>
<protein>
    <submittedName>
        <fullName evidence="1">Uncharacterized protein</fullName>
    </submittedName>
</protein>
<dbReference type="AlphaFoldDB" id="A0A2G9ZA68"/>
<gene>
    <name evidence="1" type="ORF">COX26_00760</name>
</gene>
<evidence type="ECO:0000313" key="2">
    <source>
        <dbReference type="Proteomes" id="UP000228812"/>
    </source>
</evidence>
<accession>A0A2G9ZA68</accession>
<dbReference type="Proteomes" id="UP000228812">
    <property type="component" value="Unassembled WGS sequence"/>
</dbReference>
<reference evidence="1 2" key="1">
    <citation type="submission" date="2017-09" db="EMBL/GenBank/DDBJ databases">
        <title>Depth-based differentiation of microbial function through sediment-hosted aquifers and enrichment of novel symbionts in the deep terrestrial subsurface.</title>
        <authorList>
            <person name="Probst A.J."/>
            <person name="Ladd B."/>
            <person name="Jarett J.K."/>
            <person name="Geller-Mcgrath D.E."/>
            <person name="Sieber C.M."/>
            <person name="Emerson J.B."/>
            <person name="Anantharaman K."/>
            <person name="Thomas B.C."/>
            <person name="Malmstrom R."/>
            <person name="Stieglmeier M."/>
            <person name="Klingl A."/>
            <person name="Woyke T."/>
            <person name="Ryan C.M."/>
            <person name="Banfield J.F."/>
        </authorList>
    </citation>
    <scope>NUCLEOTIDE SEQUENCE [LARGE SCALE GENOMIC DNA]</scope>
    <source>
        <strain evidence="1">CG23_combo_of_CG06-09_8_20_14_all_54_14</strain>
    </source>
</reference>
<evidence type="ECO:0000313" key="1">
    <source>
        <dbReference type="EMBL" id="PIP30065.1"/>
    </source>
</evidence>
<comment type="caution">
    <text evidence="1">The sequence shown here is derived from an EMBL/GenBank/DDBJ whole genome shotgun (WGS) entry which is preliminary data.</text>
</comment>
<name>A0A2G9ZA68_9BACT</name>
<proteinExistence type="predicted"/>
<organism evidence="1 2">
    <name type="scientific">Candidatus Jorgensenbacteria bacterium CG23_combo_of_CG06-09_8_20_14_all_54_14</name>
    <dbReference type="NCBI Taxonomy" id="1974595"/>
    <lineage>
        <taxon>Bacteria</taxon>
        <taxon>Candidatus Joergenseniibacteriota</taxon>
    </lineage>
</organism>